<organism evidence="1 2">
    <name type="scientific">Mesorhizobium hungaricum</name>
    <dbReference type="NCBI Taxonomy" id="1566387"/>
    <lineage>
        <taxon>Bacteria</taxon>
        <taxon>Pseudomonadati</taxon>
        <taxon>Pseudomonadota</taxon>
        <taxon>Alphaproteobacteria</taxon>
        <taxon>Hyphomicrobiales</taxon>
        <taxon>Phyllobacteriaceae</taxon>
        <taxon>Mesorhizobium</taxon>
    </lineage>
</organism>
<proteinExistence type="predicted"/>
<dbReference type="RefSeq" id="WP_024925454.1">
    <property type="nucleotide sequence ID" value="NZ_MDEO01000035.1"/>
</dbReference>
<gene>
    <name evidence="1" type="ORF">QV13_20015</name>
</gene>
<dbReference type="AlphaFoldDB" id="A0A1C2DJ13"/>
<sequence length="130" mass="15682">MYVRFVTPLIHPDSRVETGFFRASWYLHRIGAPDWILRELYDEFEWFNEHLPVPGRVARHFKRRNSIWGVCWFDHDAREMIARAHYCAWLIEEGGLPVRAVRIDRHREVLWRDAHQVVVKPTFEAPRGFN</sequence>
<reference evidence="1 2" key="1">
    <citation type="submission" date="2016-08" db="EMBL/GenBank/DDBJ databases">
        <title>Whole genome sequence of Mesorhizobium sp. strain UASWS1009 isolated from industrial sewage.</title>
        <authorList>
            <person name="Crovadore J."/>
            <person name="Calmin G."/>
            <person name="Chablais R."/>
            <person name="Cochard B."/>
            <person name="Lefort F."/>
        </authorList>
    </citation>
    <scope>NUCLEOTIDE SEQUENCE [LARGE SCALE GENOMIC DNA]</scope>
    <source>
        <strain evidence="1 2">UASWS1009</strain>
    </source>
</reference>
<accession>A0A1C2DJ13</accession>
<name>A0A1C2DJ13_9HYPH</name>
<dbReference type="EMBL" id="MDEO01000035">
    <property type="protein sequence ID" value="OCX14717.1"/>
    <property type="molecule type" value="Genomic_DNA"/>
</dbReference>
<dbReference type="Proteomes" id="UP000094412">
    <property type="component" value="Unassembled WGS sequence"/>
</dbReference>
<keyword evidence="2" id="KW-1185">Reference proteome</keyword>
<evidence type="ECO:0000313" key="2">
    <source>
        <dbReference type="Proteomes" id="UP000094412"/>
    </source>
</evidence>
<dbReference type="OrthoDB" id="8911044at2"/>
<comment type="caution">
    <text evidence="1">The sequence shown here is derived from an EMBL/GenBank/DDBJ whole genome shotgun (WGS) entry which is preliminary data.</text>
</comment>
<evidence type="ECO:0000313" key="1">
    <source>
        <dbReference type="EMBL" id="OCX14717.1"/>
    </source>
</evidence>
<protein>
    <submittedName>
        <fullName evidence="1">Uncharacterized protein</fullName>
    </submittedName>
</protein>